<accession>A0AAD7SGI2</accession>
<evidence type="ECO:0000256" key="1">
    <source>
        <dbReference type="SAM" id="MobiDB-lite"/>
    </source>
</evidence>
<feature type="region of interest" description="Disordered" evidence="1">
    <location>
        <begin position="76"/>
        <end position="109"/>
    </location>
</feature>
<comment type="caution">
    <text evidence="2">The sequence shown here is derived from an EMBL/GenBank/DDBJ whole genome shotgun (WGS) entry which is preliminary data.</text>
</comment>
<name>A0AAD7SGI2_9TELE</name>
<protein>
    <submittedName>
        <fullName evidence="2">Uncharacterized protein</fullName>
    </submittedName>
</protein>
<dbReference type="Proteomes" id="UP001221898">
    <property type="component" value="Unassembled WGS sequence"/>
</dbReference>
<reference evidence="2" key="1">
    <citation type="journal article" date="2023" name="Science">
        <title>Genome structures resolve the early diversification of teleost fishes.</title>
        <authorList>
            <person name="Parey E."/>
            <person name="Louis A."/>
            <person name="Montfort J."/>
            <person name="Bouchez O."/>
            <person name="Roques C."/>
            <person name="Iampietro C."/>
            <person name="Lluch J."/>
            <person name="Castinel A."/>
            <person name="Donnadieu C."/>
            <person name="Desvignes T."/>
            <person name="Floi Bucao C."/>
            <person name="Jouanno E."/>
            <person name="Wen M."/>
            <person name="Mejri S."/>
            <person name="Dirks R."/>
            <person name="Jansen H."/>
            <person name="Henkel C."/>
            <person name="Chen W.J."/>
            <person name="Zahm M."/>
            <person name="Cabau C."/>
            <person name="Klopp C."/>
            <person name="Thompson A.W."/>
            <person name="Robinson-Rechavi M."/>
            <person name="Braasch I."/>
            <person name="Lecointre G."/>
            <person name="Bobe J."/>
            <person name="Postlethwait J.H."/>
            <person name="Berthelot C."/>
            <person name="Roest Crollius H."/>
            <person name="Guiguen Y."/>
        </authorList>
    </citation>
    <scope>NUCLEOTIDE SEQUENCE</scope>
    <source>
        <strain evidence="2">NC1722</strain>
    </source>
</reference>
<proteinExistence type="predicted"/>
<keyword evidence="3" id="KW-1185">Reference proteome</keyword>
<dbReference type="EMBL" id="JAINUG010000065">
    <property type="protein sequence ID" value="KAJ8402144.1"/>
    <property type="molecule type" value="Genomic_DNA"/>
</dbReference>
<sequence>MLARTILIAKRGGNATAASPRGGRAPLSFMVGLTCQRAAAEVLDELTRTTLPFVQRLSGGGARREWEEGGELEWSSIHGLNGNQTEHLTTPSSRPRNHNMALSDVEEHK</sequence>
<evidence type="ECO:0000313" key="2">
    <source>
        <dbReference type="EMBL" id="KAJ8402144.1"/>
    </source>
</evidence>
<dbReference type="AlphaFoldDB" id="A0AAD7SGI2"/>
<gene>
    <name evidence="2" type="ORF">AAFF_G00370090</name>
</gene>
<feature type="compositionally biased region" description="Polar residues" evidence="1">
    <location>
        <begin position="81"/>
        <end position="94"/>
    </location>
</feature>
<organism evidence="2 3">
    <name type="scientific">Aldrovandia affinis</name>
    <dbReference type="NCBI Taxonomy" id="143900"/>
    <lineage>
        <taxon>Eukaryota</taxon>
        <taxon>Metazoa</taxon>
        <taxon>Chordata</taxon>
        <taxon>Craniata</taxon>
        <taxon>Vertebrata</taxon>
        <taxon>Euteleostomi</taxon>
        <taxon>Actinopterygii</taxon>
        <taxon>Neopterygii</taxon>
        <taxon>Teleostei</taxon>
        <taxon>Notacanthiformes</taxon>
        <taxon>Halosauridae</taxon>
        <taxon>Aldrovandia</taxon>
    </lineage>
</organism>
<evidence type="ECO:0000313" key="3">
    <source>
        <dbReference type="Proteomes" id="UP001221898"/>
    </source>
</evidence>